<evidence type="ECO:0000313" key="2">
    <source>
        <dbReference type="Proteomes" id="UP000198841"/>
    </source>
</evidence>
<reference evidence="1 2" key="1">
    <citation type="submission" date="2016-10" db="EMBL/GenBank/DDBJ databases">
        <authorList>
            <person name="Varghese N."/>
            <person name="Submissions S."/>
        </authorList>
    </citation>
    <scope>NUCLEOTIDE SEQUENCE [LARGE SCALE GENOMIC DNA]</scope>
    <source>
        <strain evidence="1 2">YR512</strain>
    </source>
</reference>
<proteinExistence type="predicted"/>
<evidence type="ECO:0000313" key="1">
    <source>
        <dbReference type="EMBL" id="SFK09169.1"/>
    </source>
</evidence>
<gene>
    <name evidence="1" type="ORF">SAMN05518863_104330</name>
</gene>
<organism evidence="1 2">
    <name type="scientific">Candidatus Pantoea symbiotica</name>
    <dbReference type="NCBI Taxonomy" id="1884370"/>
    <lineage>
        <taxon>Bacteria</taxon>
        <taxon>Pseudomonadati</taxon>
        <taxon>Pseudomonadota</taxon>
        <taxon>Gammaproteobacteria</taxon>
        <taxon>Enterobacterales</taxon>
        <taxon>Erwiniaceae</taxon>
        <taxon>Pantoea</taxon>
    </lineage>
</organism>
<protein>
    <submittedName>
        <fullName evidence="1">Uncharacterized protein</fullName>
    </submittedName>
</protein>
<comment type="caution">
    <text evidence="1">The sequence shown here is derived from an EMBL/GenBank/DDBJ whole genome shotgun (WGS) entry which is preliminary data.</text>
</comment>
<dbReference type="EMBL" id="FOSD01000004">
    <property type="protein sequence ID" value="SFK09169.1"/>
    <property type="molecule type" value="Genomic_DNA"/>
</dbReference>
<sequence>MVYMIVAITAALFIYGSFKCWQTYRHRLIQHYPARRR</sequence>
<accession>A0A1I3WPS5</accession>
<dbReference type="Proteomes" id="UP000198841">
    <property type="component" value="Unassembled WGS sequence"/>
</dbReference>
<keyword evidence="2" id="KW-1185">Reference proteome</keyword>
<name>A0A1I3WPS5_9GAMM</name>